<dbReference type="PROSITE" id="PS51375">
    <property type="entry name" value="PPR"/>
    <property type="match status" value="1"/>
</dbReference>
<dbReference type="OrthoDB" id="185373at2759"/>
<keyword evidence="3" id="KW-1185">Reference proteome</keyword>
<protein>
    <submittedName>
        <fullName evidence="2">Predicted protein</fullName>
    </submittedName>
</protein>
<evidence type="ECO:0000256" key="1">
    <source>
        <dbReference type="PROSITE-ProRule" id="PRU00708"/>
    </source>
</evidence>
<dbReference type="STRING" id="5762.D2UZN1"/>
<sequence length="697" mass="80899">MNTKQQVSVLLSRICSLSQRKNKRQIVSSCYSSSSSHLLNNYPSIITTTNSIFKSYHTRAVYQKDYLTSTSVSLGVDENGLPLSQSFQKPTISYDDYLLKFRAIELGEIEANQETVKEMFLYIKYDRISGLSHRSREEIEGLYKYALLNCYRFESSFDRSLCAQNLFDKLMEVLFQRELKEFDMSLLEGKVHLKPEDVIPVVLNDTNIYSILIDIYTENNFPEQIFELFGSMKRNFYILHKQEEILQGVSTIESSPVEEQLTISVSDHHEENDKIYVSEEHLQQVINIEMEHIYEPEEPKKEASNSYVSILDAPEDPNDTDVIVENFPRLSAKSFNQLIDACAYIGKIKDIYQLLLFMIHKNIELSTETLNKTIKSCIPSGSSYEALKLFDMIRQHSESVIPNIETCKLLLEACFEAADEHSYKDIYDGMKQLVVCEENNITEIDYENELFFTYLKCKCTSSIPSSCKEALQNIFEYESKIGKKVDISYYNLVMEACARIGEKETSLQIMNLTLKEYGAMKELQEAGTSQVNPQQYLLPTLDTFNNLLKAFSFDGDRRTVDLYKHIKKMCRELFKPNIQTYNAIIATEIKLGDVVRAKKILREIRSRGLIPNITSFNQLFIGYYKTDWEQHMKEFREKERTSVFKTYFEKWEKEQNALKKSQEETTKFDDAVGQAVDEILFDKTSEDPLKPNTTKEE</sequence>
<dbReference type="Gene3D" id="1.25.40.10">
    <property type="entry name" value="Tetratricopeptide repeat domain"/>
    <property type="match status" value="2"/>
</dbReference>
<evidence type="ECO:0000313" key="2">
    <source>
        <dbReference type="EMBL" id="EFC49967.1"/>
    </source>
</evidence>
<dbReference type="AlphaFoldDB" id="D2UZN1"/>
<reference evidence="2 3" key="1">
    <citation type="journal article" date="2010" name="Cell">
        <title>The genome of Naegleria gruberi illuminates early eukaryotic versatility.</title>
        <authorList>
            <person name="Fritz-Laylin L.K."/>
            <person name="Prochnik S.E."/>
            <person name="Ginger M.L."/>
            <person name="Dacks J.B."/>
            <person name="Carpenter M.L."/>
            <person name="Field M.C."/>
            <person name="Kuo A."/>
            <person name="Paredez A."/>
            <person name="Chapman J."/>
            <person name="Pham J."/>
            <person name="Shu S."/>
            <person name="Neupane R."/>
            <person name="Cipriano M."/>
            <person name="Mancuso J."/>
            <person name="Tu H."/>
            <person name="Salamov A."/>
            <person name="Lindquist E."/>
            <person name="Shapiro H."/>
            <person name="Lucas S."/>
            <person name="Grigoriev I.V."/>
            <person name="Cande W.Z."/>
            <person name="Fulton C."/>
            <person name="Rokhsar D.S."/>
            <person name="Dawson S.C."/>
        </authorList>
    </citation>
    <scope>NUCLEOTIDE SEQUENCE [LARGE SCALE GENOMIC DNA]</scope>
    <source>
        <strain evidence="2 3">NEG-M</strain>
    </source>
</reference>
<dbReference type="Pfam" id="PF01535">
    <property type="entry name" value="PPR"/>
    <property type="match status" value="1"/>
</dbReference>
<dbReference type="InParanoid" id="D2UZN1"/>
<dbReference type="KEGG" id="ngr:NAEGRDRAFT_45514"/>
<name>D2UZN1_NAEGR</name>
<organism evidence="3">
    <name type="scientific">Naegleria gruberi</name>
    <name type="common">Amoeba</name>
    <dbReference type="NCBI Taxonomy" id="5762"/>
    <lineage>
        <taxon>Eukaryota</taxon>
        <taxon>Discoba</taxon>
        <taxon>Heterolobosea</taxon>
        <taxon>Tetramitia</taxon>
        <taxon>Eutetramitia</taxon>
        <taxon>Vahlkampfiidae</taxon>
        <taxon>Naegleria</taxon>
    </lineage>
</organism>
<dbReference type="eggNOG" id="KOG4197">
    <property type="taxonomic scope" value="Eukaryota"/>
</dbReference>
<dbReference type="PANTHER" id="PTHR46862:SF3">
    <property type="entry name" value="OS07G0661900 PROTEIN"/>
    <property type="match status" value="1"/>
</dbReference>
<dbReference type="RefSeq" id="XP_002682711.1">
    <property type="nucleotide sequence ID" value="XM_002682665.1"/>
</dbReference>
<dbReference type="Proteomes" id="UP000006671">
    <property type="component" value="Unassembled WGS sequence"/>
</dbReference>
<gene>
    <name evidence="2" type="ORF">NAEGRDRAFT_45514</name>
</gene>
<proteinExistence type="predicted"/>
<feature type="repeat" description="PPR" evidence="1">
    <location>
        <begin position="577"/>
        <end position="611"/>
    </location>
</feature>
<dbReference type="VEuPathDB" id="AmoebaDB:NAEGRDRAFT_45514"/>
<dbReference type="InterPro" id="IPR002885">
    <property type="entry name" value="PPR_rpt"/>
</dbReference>
<dbReference type="InterPro" id="IPR011990">
    <property type="entry name" value="TPR-like_helical_dom_sf"/>
</dbReference>
<dbReference type="Pfam" id="PF13812">
    <property type="entry name" value="PPR_3"/>
    <property type="match status" value="1"/>
</dbReference>
<evidence type="ECO:0000313" key="3">
    <source>
        <dbReference type="Proteomes" id="UP000006671"/>
    </source>
</evidence>
<dbReference type="PANTHER" id="PTHR46862">
    <property type="entry name" value="OS07G0661900 PROTEIN"/>
    <property type="match status" value="1"/>
</dbReference>
<dbReference type="GeneID" id="8855363"/>
<accession>D2UZN1</accession>
<dbReference type="OMA" id="NCYRFES"/>
<dbReference type="EMBL" id="GG738846">
    <property type="protein sequence ID" value="EFC49967.1"/>
    <property type="molecule type" value="Genomic_DNA"/>
</dbReference>